<keyword evidence="1" id="KW-1133">Transmembrane helix</keyword>
<proteinExistence type="predicted"/>
<organism evidence="2 3">
    <name type="scientific">Fervidobacterium gondwanense DSM 13020</name>
    <dbReference type="NCBI Taxonomy" id="1121883"/>
    <lineage>
        <taxon>Bacteria</taxon>
        <taxon>Thermotogati</taxon>
        <taxon>Thermotogota</taxon>
        <taxon>Thermotogae</taxon>
        <taxon>Thermotogales</taxon>
        <taxon>Fervidobacteriaceae</taxon>
        <taxon>Fervidobacterium</taxon>
    </lineage>
</organism>
<feature type="transmembrane region" description="Helical" evidence="1">
    <location>
        <begin position="6"/>
        <end position="25"/>
    </location>
</feature>
<evidence type="ECO:0000313" key="3">
    <source>
        <dbReference type="Proteomes" id="UP000184207"/>
    </source>
</evidence>
<dbReference type="RefSeq" id="WP_072759359.1">
    <property type="nucleotide sequence ID" value="NZ_FRDJ01000005.1"/>
</dbReference>
<protein>
    <submittedName>
        <fullName evidence="2">Uncharacterized protein</fullName>
    </submittedName>
</protein>
<gene>
    <name evidence="2" type="ORF">SAMN02745226_01182</name>
</gene>
<dbReference type="OrthoDB" id="46316at2"/>
<reference evidence="3" key="1">
    <citation type="submission" date="2016-12" db="EMBL/GenBank/DDBJ databases">
        <authorList>
            <person name="Varghese N."/>
            <person name="Submissions S."/>
        </authorList>
    </citation>
    <scope>NUCLEOTIDE SEQUENCE [LARGE SCALE GENOMIC DNA]</scope>
    <source>
        <strain evidence="3">DSM 13020</strain>
    </source>
</reference>
<accession>A0A1M7SRX8</accession>
<keyword evidence="1" id="KW-0472">Membrane</keyword>
<sequence length="113" mass="12682">MNIVELSVVILILGMLFTFFVTTFLNAADIDLSNQYVETAVYSGLWKGELQKTYKSNECLVISTSMFSFMRPTEPTLSNLIVMSFKWVRSDTYNSIAVEPIFLSISSNSSGVK</sequence>
<dbReference type="Proteomes" id="UP000184207">
    <property type="component" value="Unassembled WGS sequence"/>
</dbReference>
<keyword evidence="3" id="KW-1185">Reference proteome</keyword>
<dbReference type="AlphaFoldDB" id="A0A1M7SRX8"/>
<name>A0A1M7SRX8_FERGO</name>
<keyword evidence="1" id="KW-0812">Transmembrane</keyword>
<dbReference type="STRING" id="1121883.SAMN02745226_01182"/>
<evidence type="ECO:0000256" key="1">
    <source>
        <dbReference type="SAM" id="Phobius"/>
    </source>
</evidence>
<evidence type="ECO:0000313" key="2">
    <source>
        <dbReference type="EMBL" id="SHN61168.1"/>
    </source>
</evidence>
<dbReference type="EMBL" id="FRDJ01000005">
    <property type="protein sequence ID" value="SHN61168.1"/>
    <property type="molecule type" value="Genomic_DNA"/>
</dbReference>